<dbReference type="Proteomes" id="UP000579605">
    <property type="component" value="Unassembled WGS sequence"/>
</dbReference>
<dbReference type="EMBL" id="JACBZH010000001">
    <property type="protein sequence ID" value="NYH90555.1"/>
    <property type="molecule type" value="Genomic_DNA"/>
</dbReference>
<organism evidence="3 4">
    <name type="scientific">Actinopolymorpha rutila</name>
    <dbReference type="NCBI Taxonomy" id="446787"/>
    <lineage>
        <taxon>Bacteria</taxon>
        <taxon>Bacillati</taxon>
        <taxon>Actinomycetota</taxon>
        <taxon>Actinomycetes</taxon>
        <taxon>Propionibacteriales</taxon>
        <taxon>Actinopolymorphaceae</taxon>
        <taxon>Actinopolymorpha</taxon>
    </lineage>
</organism>
<dbReference type="RefSeq" id="WP_179788085.1">
    <property type="nucleotide sequence ID" value="NZ_BAAARR010000016.1"/>
</dbReference>
<name>A0A852ZEF1_9ACTN</name>
<evidence type="ECO:0000313" key="4">
    <source>
        <dbReference type="Proteomes" id="UP000579605"/>
    </source>
</evidence>
<dbReference type="InterPro" id="IPR007210">
    <property type="entry name" value="ABC_Gly_betaine_transp_sub-bd"/>
</dbReference>
<dbReference type="AlphaFoldDB" id="A0A852ZEF1"/>
<dbReference type="Pfam" id="PF04069">
    <property type="entry name" value="OpuAC"/>
    <property type="match status" value="1"/>
</dbReference>
<dbReference type="Gene3D" id="3.40.190.120">
    <property type="entry name" value="Osmoprotection protein (prox), domain 2"/>
    <property type="match status" value="1"/>
</dbReference>
<gene>
    <name evidence="3" type="ORF">F4554_003193</name>
</gene>
<accession>A0A852ZEF1</accession>
<dbReference type="Gene3D" id="3.40.190.10">
    <property type="entry name" value="Periplasmic binding protein-like II"/>
    <property type="match status" value="1"/>
</dbReference>
<feature type="compositionally biased region" description="Basic and acidic residues" evidence="1">
    <location>
        <begin position="1"/>
        <end position="15"/>
    </location>
</feature>
<evidence type="ECO:0000313" key="3">
    <source>
        <dbReference type="EMBL" id="NYH90555.1"/>
    </source>
</evidence>
<feature type="domain" description="ABC-type glycine betaine transport system substrate-binding" evidence="2">
    <location>
        <begin position="75"/>
        <end position="344"/>
    </location>
</feature>
<dbReference type="GO" id="GO:0043190">
    <property type="term" value="C:ATP-binding cassette (ABC) transporter complex"/>
    <property type="evidence" value="ECO:0007669"/>
    <property type="project" value="InterPro"/>
</dbReference>
<dbReference type="CDD" id="cd13611">
    <property type="entry name" value="PBP2_YehZ"/>
    <property type="match status" value="1"/>
</dbReference>
<protein>
    <submittedName>
        <fullName evidence="3">Osmoprotectant transport system substrate-binding protein</fullName>
    </submittedName>
</protein>
<proteinExistence type="predicted"/>
<dbReference type="SUPFAM" id="SSF53850">
    <property type="entry name" value="Periplasmic binding protein-like II"/>
    <property type="match status" value="1"/>
</dbReference>
<keyword evidence="4" id="KW-1185">Reference proteome</keyword>
<evidence type="ECO:0000256" key="1">
    <source>
        <dbReference type="SAM" id="MobiDB-lite"/>
    </source>
</evidence>
<comment type="caution">
    <text evidence="3">The sequence shown here is derived from an EMBL/GenBank/DDBJ whole genome shotgun (WGS) entry which is preliminary data.</text>
</comment>
<evidence type="ECO:0000259" key="2">
    <source>
        <dbReference type="Pfam" id="PF04069"/>
    </source>
</evidence>
<reference evidence="3 4" key="1">
    <citation type="submission" date="2020-07" db="EMBL/GenBank/DDBJ databases">
        <title>Sequencing the genomes of 1000 actinobacteria strains.</title>
        <authorList>
            <person name="Klenk H.-P."/>
        </authorList>
    </citation>
    <scope>NUCLEOTIDE SEQUENCE [LARGE SCALE GENOMIC DNA]</scope>
    <source>
        <strain evidence="3 4">DSM 18448</strain>
    </source>
</reference>
<feature type="region of interest" description="Disordered" evidence="1">
    <location>
        <begin position="1"/>
        <end position="21"/>
    </location>
</feature>
<dbReference type="GO" id="GO:0022857">
    <property type="term" value="F:transmembrane transporter activity"/>
    <property type="evidence" value="ECO:0007669"/>
    <property type="project" value="InterPro"/>
</dbReference>
<sequence>MSQEHPQHTHPDHTGPRRPLIGRRIGRVTPARVVALVVLAGLLLASGCGLKGASQFAPDADPGSIKPEPSLKDARIVVGSKDFTEQLILGKMAVIALRTAGADVVDQTNITGSVAVRQALLRGDVDANWEYTGTAWISYLGKTKPITGRMAQWKAVRQEDLAKHHLEWFAPAPMNNTYAFAIRSEKAKKLGVSKLSDLKKLPQKDLTFCVESEFASRDDGFEPMLKTYGIPLGSKVPRGNVRTMSTGVVYDATDKGRCNFGEVFTTDGRIKALDLKVLADDKHFFPNYNVAFNVREDVARKYPRLRAVMEPLTAKLTTDTMLELNAKVDVDGEDPGLVARDWMRAKGFVS</sequence>